<dbReference type="Gene3D" id="3.40.50.300">
    <property type="entry name" value="P-loop containing nucleotide triphosphate hydrolases"/>
    <property type="match status" value="1"/>
</dbReference>
<dbReference type="PANTHER" id="PTHR47691">
    <property type="entry name" value="REGULATOR-RELATED"/>
    <property type="match status" value="1"/>
</dbReference>
<protein>
    <recommendedName>
        <fullName evidence="3">NB-ARC domain-containing protein</fullName>
    </recommendedName>
</protein>
<comment type="caution">
    <text evidence="1">The sequence shown here is derived from an EMBL/GenBank/DDBJ whole genome shotgun (WGS) entry which is preliminary data.</text>
</comment>
<organism evidence="1 2">
    <name type="scientific">Actinomadura soli</name>
    <dbReference type="NCBI Taxonomy" id="2508997"/>
    <lineage>
        <taxon>Bacteria</taxon>
        <taxon>Bacillati</taxon>
        <taxon>Actinomycetota</taxon>
        <taxon>Actinomycetes</taxon>
        <taxon>Streptosporangiales</taxon>
        <taxon>Thermomonosporaceae</taxon>
        <taxon>Actinomadura</taxon>
    </lineage>
</organism>
<dbReference type="AlphaFoldDB" id="A0A5C4JJA2"/>
<reference evidence="1 2" key="1">
    <citation type="submission" date="2019-05" db="EMBL/GenBank/DDBJ databases">
        <title>Draft genome sequence of Actinomadura sp. 14C53.</title>
        <authorList>
            <person name="Saricaoglu S."/>
            <person name="Isik K."/>
        </authorList>
    </citation>
    <scope>NUCLEOTIDE SEQUENCE [LARGE SCALE GENOMIC DNA]</scope>
    <source>
        <strain evidence="1 2">14C53</strain>
    </source>
</reference>
<dbReference type="InterPro" id="IPR027417">
    <property type="entry name" value="P-loop_NTPase"/>
</dbReference>
<keyword evidence="2" id="KW-1185">Reference proteome</keyword>
<accession>A0A5C4JJA2</accession>
<evidence type="ECO:0008006" key="3">
    <source>
        <dbReference type="Google" id="ProtNLM"/>
    </source>
</evidence>
<dbReference type="OrthoDB" id="4506813at2"/>
<proteinExistence type="predicted"/>
<dbReference type="PANTHER" id="PTHR47691:SF3">
    <property type="entry name" value="HTH-TYPE TRANSCRIPTIONAL REGULATOR RV0890C-RELATED"/>
    <property type="match status" value="1"/>
</dbReference>
<name>A0A5C4JJA2_9ACTN</name>
<sequence>MALPPPAQLPLRPRGLVGRSRERSLLNKSNAAPIVICGPVGVGKSAFALDYAHQIAAEMVDGQLYADLGSAPSDGQCLVTCFLRACGMPDEQLPAALDQRAGVLRSMLAERKLLMLLENVRDERQVRQLLAEPRCGAIIVVSRNPLLGLRDVRRMRLDVLPREDSVTMISDALSDRVAADLVDCSRFAELCGDLPLAIDIAVRKLVARPDVPLVRLIRRLTDRGTLLDWLRIGDVSVADLLRSAYLQLGGAAQTLLHELAHRSPEEPACRADDLAATAPIGEELVDELAAAGLLRHDDRVGAYRLDPLVRAFVVRYVIPKMNQRSIFS</sequence>
<dbReference type="SUPFAM" id="SSF52540">
    <property type="entry name" value="P-loop containing nucleoside triphosphate hydrolases"/>
    <property type="match status" value="1"/>
</dbReference>
<gene>
    <name evidence="1" type="ORF">ETD83_04050</name>
</gene>
<evidence type="ECO:0000313" key="1">
    <source>
        <dbReference type="EMBL" id="TMR06517.1"/>
    </source>
</evidence>
<dbReference type="EMBL" id="VCKW01000013">
    <property type="protein sequence ID" value="TMR06517.1"/>
    <property type="molecule type" value="Genomic_DNA"/>
</dbReference>
<evidence type="ECO:0000313" key="2">
    <source>
        <dbReference type="Proteomes" id="UP000309174"/>
    </source>
</evidence>
<dbReference type="Proteomes" id="UP000309174">
    <property type="component" value="Unassembled WGS sequence"/>
</dbReference>
<dbReference type="PRINTS" id="PR00364">
    <property type="entry name" value="DISEASERSIST"/>
</dbReference>